<dbReference type="OrthoDB" id="1894463at2759"/>
<dbReference type="InterPro" id="IPR001810">
    <property type="entry name" value="F-box_dom"/>
</dbReference>
<dbReference type="Gene3D" id="1.20.1280.50">
    <property type="match status" value="1"/>
</dbReference>
<dbReference type="PANTHER" id="PTHR31672:SF2">
    <property type="entry name" value="F-BOX DOMAIN-CONTAINING PROTEIN"/>
    <property type="match status" value="1"/>
</dbReference>
<dbReference type="SUPFAM" id="SSF81383">
    <property type="entry name" value="F-box domain"/>
    <property type="match status" value="1"/>
</dbReference>
<dbReference type="PROSITE" id="PS50181">
    <property type="entry name" value="FBOX"/>
    <property type="match status" value="1"/>
</dbReference>
<gene>
    <name evidence="3" type="ORF">CURHAP_LOCUS22470</name>
    <name evidence="4" type="ORF">ORAREDHAP_LOCUS22224</name>
</gene>
<dbReference type="InterPro" id="IPR036047">
    <property type="entry name" value="F-box-like_dom_sf"/>
</dbReference>
<dbReference type="PANTHER" id="PTHR31672">
    <property type="entry name" value="BNACNNG10540D PROTEIN"/>
    <property type="match status" value="1"/>
</dbReference>
<sequence>MDSDSELQISKRRRRRSNQREDQPVLGMENLPYEIVADIISRLPFSSLVQFRYVCRAWRNLAQDQHNLESLDHFHNSNTADENSYLCLIFHCDYPIRNHLCFVAYPFDHCGKEAQIVKKIHTPFCGLMPEFDVVGSCNGLLCLSDSLYNDALYIYNPFTRDYRELPKSIQFPNQEVIYGFGFHPITKEYKVVKIVYYRNAHRGSWHRFRVYRPQSEVQVLTLGSSNWRSIGKTSHYLHHWPAQVLVNGRLHWVTWRRRYHPGRKLISFDLGDEQFREVPKPEADGLNRWDYHLLVVRGCLAAVFYCSFGKLEMWVMKEYGVKEAWVKELSIASHVPKALKQDVDRSWKISKIAIRGRYVRVLCVLGSGQILLEYKSRALVLYDPNGGNFQDLVFQGMPKWFQTVVHLGRLNQIHTLVNM</sequence>
<name>A0A6J5WWZ5_PRUAR</name>
<evidence type="ECO:0000259" key="2">
    <source>
        <dbReference type="PROSITE" id="PS50181"/>
    </source>
</evidence>
<dbReference type="NCBIfam" id="TIGR01640">
    <property type="entry name" value="F_box_assoc_1"/>
    <property type="match status" value="1"/>
</dbReference>
<dbReference type="Proteomes" id="UP000507245">
    <property type="component" value="Unassembled WGS sequence"/>
</dbReference>
<dbReference type="InterPro" id="IPR013187">
    <property type="entry name" value="F-box-assoc_dom_typ3"/>
</dbReference>
<proteinExistence type="predicted"/>
<protein>
    <recommendedName>
        <fullName evidence="2">F-box domain-containing protein</fullName>
    </recommendedName>
</protein>
<keyword evidence="6" id="KW-1185">Reference proteome</keyword>
<evidence type="ECO:0000313" key="6">
    <source>
        <dbReference type="Proteomes" id="UP000507245"/>
    </source>
</evidence>
<dbReference type="EMBL" id="CAEKKB010000003">
    <property type="protein sequence ID" value="CAB4304547.1"/>
    <property type="molecule type" value="Genomic_DNA"/>
</dbReference>
<dbReference type="InterPro" id="IPR017451">
    <property type="entry name" value="F-box-assoc_interact_dom"/>
</dbReference>
<reference evidence="4 5" key="2">
    <citation type="submission" date="2020-05" db="EMBL/GenBank/DDBJ databases">
        <authorList>
            <person name="Campoy J."/>
            <person name="Schneeberger K."/>
            <person name="Spophaly S."/>
        </authorList>
    </citation>
    <scope>NUCLEOTIDE SEQUENCE [LARGE SCALE GENOMIC DNA]</scope>
    <source>
        <strain evidence="4">PruArmRojPasFocal</strain>
    </source>
</reference>
<dbReference type="EMBL" id="CAEKDK010000003">
    <property type="protein sequence ID" value="CAB4274073.1"/>
    <property type="molecule type" value="Genomic_DNA"/>
</dbReference>
<dbReference type="SMART" id="SM00256">
    <property type="entry name" value="FBOX"/>
    <property type="match status" value="1"/>
</dbReference>
<evidence type="ECO:0000313" key="5">
    <source>
        <dbReference type="Proteomes" id="UP000507222"/>
    </source>
</evidence>
<dbReference type="Proteomes" id="UP000507222">
    <property type="component" value="Unassembled WGS sequence"/>
</dbReference>
<evidence type="ECO:0000256" key="1">
    <source>
        <dbReference type="SAM" id="MobiDB-lite"/>
    </source>
</evidence>
<dbReference type="Pfam" id="PF08268">
    <property type="entry name" value="FBA_3"/>
    <property type="match status" value="1"/>
</dbReference>
<feature type="region of interest" description="Disordered" evidence="1">
    <location>
        <begin position="1"/>
        <end position="23"/>
    </location>
</feature>
<evidence type="ECO:0000313" key="4">
    <source>
        <dbReference type="EMBL" id="CAB4304547.1"/>
    </source>
</evidence>
<dbReference type="InterPro" id="IPR050796">
    <property type="entry name" value="SCF_F-box_component"/>
</dbReference>
<organism evidence="4 6">
    <name type="scientific">Prunus armeniaca</name>
    <name type="common">Apricot</name>
    <name type="synonym">Armeniaca vulgaris</name>
    <dbReference type="NCBI Taxonomy" id="36596"/>
    <lineage>
        <taxon>Eukaryota</taxon>
        <taxon>Viridiplantae</taxon>
        <taxon>Streptophyta</taxon>
        <taxon>Embryophyta</taxon>
        <taxon>Tracheophyta</taxon>
        <taxon>Spermatophyta</taxon>
        <taxon>Magnoliopsida</taxon>
        <taxon>eudicotyledons</taxon>
        <taxon>Gunneridae</taxon>
        <taxon>Pentapetalae</taxon>
        <taxon>rosids</taxon>
        <taxon>fabids</taxon>
        <taxon>Rosales</taxon>
        <taxon>Rosaceae</taxon>
        <taxon>Amygdaloideae</taxon>
        <taxon>Amygdaleae</taxon>
        <taxon>Prunus</taxon>
    </lineage>
</organism>
<evidence type="ECO:0000313" key="3">
    <source>
        <dbReference type="EMBL" id="CAB4274073.1"/>
    </source>
</evidence>
<dbReference type="AlphaFoldDB" id="A0A6J5WWZ5"/>
<reference evidence="6" key="1">
    <citation type="journal article" date="2020" name="Genome Biol.">
        <title>Gamete binning: chromosome-level and haplotype-resolved genome assembly enabled by high-throughput single-cell sequencing of gamete genomes.</title>
        <authorList>
            <person name="Campoy J.A."/>
            <person name="Sun H."/>
            <person name="Goel M."/>
            <person name="Jiao W.-B."/>
            <person name="Folz-Donahue K."/>
            <person name="Wang N."/>
            <person name="Rubio M."/>
            <person name="Liu C."/>
            <person name="Kukat C."/>
            <person name="Ruiz D."/>
            <person name="Huettel B."/>
            <person name="Schneeberger K."/>
        </authorList>
    </citation>
    <scope>NUCLEOTIDE SEQUENCE [LARGE SCALE GENOMIC DNA]</scope>
    <source>
        <strain evidence="6">cv. Rojo Pasion</strain>
    </source>
</reference>
<feature type="domain" description="F-box" evidence="2">
    <location>
        <begin position="25"/>
        <end position="71"/>
    </location>
</feature>
<accession>A0A6J5WWZ5</accession>
<dbReference type="Pfam" id="PF00646">
    <property type="entry name" value="F-box"/>
    <property type="match status" value="1"/>
</dbReference>